<dbReference type="AlphaFoldDB" id="A0A6L3Z297"/>
<dbReference type="PANTHER" id="PTHR44688">
    <property type="entry name" value="DNA-BINDING TRANSCRIPTIONAL ACTIVATOR DEVR_DOSR"/>
    <property type="match status" value="1"/>
</dbReference>
<evidence type="ECO:0000313" key="6">
    <source>
        <dbReference type="Proteomes" id="UP000481876"/>
    </source>
</evidence>
<dbReference type="PANTHER" id="PTHR44688:SF16">
    <property type="entry name" value="DNA-BINDING TRANSCRIPTIONAL ACTIVATOR DEVR_DOSR"/>
    <property type="match status" value="1"/>
</dbReference>
<evidence type="ECO:0000313" key="5">
    <source>
        <dbReference type="EMBL" id="KAB2764305.1"/>
    </source>
</evidence>
<sequence>MVETMLYSFALGSGYTWGGGARMISQERLSALIGEIYDCAIDAALWPQTMESICRELDLRTGVISVISLEDGQPLLSATTGFEEQWLDKVSFYGEELVDMWGGEEVISSLPIDEPAVLSRVNPDAIAPQSSHPFHIEFNQPQGFVDAIAVGLTRDHLSVGSIGFNRHEDHGLVGPREIEIIRLLLPHLQRAATIGRVLEKHATAVTGFRSVLDSLVQPIVLVGADLTVSYENEAAVRLADRDGHYCIHDGRLVLTAPSAQKALEFAIRGSRAPAGDPFGIPLGSDGNLRSLHVLPLEKGTNQRGESADYALLLTPLTVSAEDAGKAVAALFGLTDAERRIFEAIADGLTVNETAARFAIGTSTVRTHLLRIYDKTGLHRQAELILLARQYTPTLAGRDF</sequence>
<keyword evidence="1" id="KW-0805">Transcription regulation</keyword>
<dbReference type="Pfam" id="PF00196">
    <property type="entry name" value="GerE"/>
    <property type="match status" value="1"/>
</dbReference>
<dbReference type="GO" id="GO:0006355">
    <property type="term" value="P:regulation of DNA-templated transcription"/>
    <property type="evidence" value="ECO:0007669"/>
    <property type="project" value="InterPro"/>
</dbReference>
<dbReference type="EMBL" id="WBWS01000024">
    <property type="protein sequence ID" value="KAB2764305.1"/>
    <property type="molecule type" value="Genomic_DNA"/>
</dbReference>
<evidence type="ECO:0000256" key="2">
    <source>
        <dbReference type="ARBA" id="ARBA00023125"/>
    </source>
</evidence>
<dbReference type="Proteomes" id="UP000481876">
    <property type="component" value="Unassembled WGS sequence"/>
</dbReference>
<evidence type="ECO:0000256" key="3">
    <source>
        <dbReference type="ARBA" id="ARBA00023163"/>
    </source>
</evidence>
<proteinExistence type="predicted"/>
<dbReference type="PROSITE" id="PS50043">
    <property type="entry name" value="HTH_LUXR_2"/>
    <property type="match status" value="1"/>
</dbReference>
<dbReference type="SMART" id="SM00421">
    <property type="entry name" value="HTH_LUXR"/>
    <property type="match status" value="1"/>
</dbReference>
<organism evidence="5 6">
    <name type="scientific">Brucella anthropi</name>
    <name type="common">Ochrobactrum anthropi</name>
    <dbReference type="NCBI Taxonomy" id="529"/>
    <lineage>
        <taxon>Bacteria</taxon>
        <taxon>Pseudomonadati</taxon>
        <taxon>Pseudomonadota</taxon>
        <taxon>Alphaproteobacteria</taxon>
        <taxon>Hyphomicrobiales</taxon>
        <taxon>Brucellaceae</taxon>
        <taxon>Brucella/Ochrobactrum group</taxon>
        <taxon>Brucella</taxon>
    </lineage>
</organism>
<dbReference type="GO" id="GO:0003677">
    <property type="term" value="F:DNA binding"/>
    <property type="evidence" value="ECO:0007669"/>
    <property type="project" value="UniProtKB-KW"/>
</dbReference>
<gene>
    <name evidence="5" type="ORF">F9L04_20200</name>
</gene>
<dbReference type="PRINTS" id="PR00038">
    <property type="entry name" value="HTHLUXR"/>
</dbReference>
<dbReference type="Gene3D" id="1.10.10.10">
    <property type="entry name" value="Winged helix-like DNA-binding domain superfamily/Winged helix DNA-binding domain"/>
    <property type="match status" value="1"/>
</dbReference>
<protein>
    <submittedName>
        <fullName evidence="5">Helix-turn-helix transcriptional regulator</fullName>
    </submittedName>
</protein>
<keyword evidence="3" id="KW-0804">Transcription</keyword>
<dbReference type="InterPro" id="IPR016032">
    <property type="entry name" value="Sig_transdc_resp-reg_C-effctor"/>
</dbReference>
<dbReference type="CDD" id="cd06170">
    <property type="entry name" value="LuxR_C_like"/>
    <property type="match status" value="1"/>
</dbReference>
<reference evidence="5 6" key="1">
    <citation type="submission" date="2019-09" db="EMBL/GenBank/DDBJ databases">
        <title>Taxonomic organization of the family Brucellaceae based on a phylogenomic approach.</title>
        <authorList>
            <person name="Leclercq S."/>
            <person name="Cloeckaert A."/>
            <person name="Zygmunt M.S."/>
        </authorList>
    </citation>
    <scope>NUCLEOTIDE SEQUENCE [LARGE SCALE GENOMIC DNA]</scope>
    <source>
        <strain evidence="5 6">LMG 3313</strain>
    </source>
</reference>
<dbReference type="SUPFAM" id="SSF46894">
    <property type="entry name" value="C-terminal effector domain of the bipartite response regulators"/>
    <property type="match status" value="1"/>
</dbReference>
<comment type="caution">
    <text evidence="5">The sequence shown here is derived from an EMBL/GenBank/DDBJ whole genome shotgun (WGS) entry which is preliminary data.</text>
</comment>
<feature type="domain" description="HTH luxR-type" evidence="4">
    <location>
        <begin position="326"/>
        <end position="391"/>
    </location>
</feature>
<keyword evidence="2" id="KW-0238">DNA-binding</keyword>
<evidence type="ECO:0000256" key="1">
    <source>
        <dbReference type="ARBA" id="ARBA00023015"/>
    </source>
</evidence>
<accession>A0A6L3Z297</accession>
<name>A0A6L3Z297_BRUAN</name>
<dbReference type="InterPro" id="IPR000792">
    <property type="entry name" value="Tscrpt_reg_LuxR_C"/>
</dbReference>
<evidence type="ECO:0000259" key="4">
    <source>
        <dbReference type="PROSITE" id="PS50043"/>
    </source>
</evidence>
<dbReference type="InterPro" id="IPR036388">
    <property type="entry name" value="WH-like_DNA-bd_sf"/>
</dbReference>